<sequence>MAQKPQSSTYTQGHSNFTTATQQTRTAESDADFLLPYIKKTDRILDVGCGPGTITTSIAKHASEGSTLGIDLSPSVIQKAKDLAAVANVPTQGPGSVIFEEGNVLERLAYPDESFDVVFASQVFGYLVPTPDVPLRAVAEIRRVLKPGGVLATRDGTAQHFYPRSLDLDRHWVYNFTRSIYKGEPPKDTTGTMMPALFRKAGFDADGGKVQIGVSTKVFSGPEARKFLAWRAEGQLKEGDPFRQSWLDSGISEEEIGQALKAIREWSETEDAWHLAVQCEILAWK</sequence>
<dbReference type="AlphaFoldDB" id="A0AAI8VVV2"/>
<comment type="caution">
    <text evidence="4">The sequence shown here is derived from an EMBL/GenBank/DDBJ whole genome shotgun (WGS) entry which is preliminary data.</text>
</comment>
<accession>A0AAI8VVV2</accession>
<dbReference type="GO" id="GO:0008168">
    <property type="term" value="F:methyltransferase activity"/>
    <property type="evidence" value="ECO:0007669"/>
    <property type="project" value="TreeGrafter"/>
</dbReference>
<proteinExistence type="inferred from homology"/>
<dbReference type="PANTHER" id="PTHR43591">
    <property type="entry name" value="METHYLTRANSFERASE"/>
    <property type="match status" value="1"/>
</dbReference>
<dbReference type="SUPFAM" id="SSF53335">
    <property type="entry name" value="S-adenosyl-L-methionine-dependent methyltransferases"/>
    <property type="match status" value="1"/>
</dbReference>
<evidence type="ECO:0000313" key="4">
    <source>
        <dbReference type="EMBL" id="CAJ2511695.1"/>
    </source>
</evidence>
<dbReference type="PANTHER" id="PTHR43591:SF24">
    <property type="entry name" value="2-METHOXY-6-POLYPRENYL-1,4-BENZOQUINOL METHYLASE, MITOCHONDRIAL"/>
    <property type="match status" value="1"/>
</dbReference>
<evidence type="ECO:0000256" key="1">
    <source>
        <dbReference type="ARBA" id="ARBA00038158"/>
    </source>
</evidence>
<evidence type="ECO:0000256" key="2">
    <source>
        <dbReference type="SAM" id="MobiDB-lite"/>
    </source>
</evidence>
<dbReference type="Proteomes" id="UP001295740">
    <property type="component" value="Unassembled WGS sequence"/>
</dbReference>
<evidence type="ECO:0000313" key="5">
    <source>
        <dbReference type="Proteomes" id="UP001295740"/>
    </source>
</evidence>
<dbReference type="InterPro" id="IPR025714">
    <property type="entry name" value="Methyltranfer_dom"/>
</dbReference>
<evidence type="ECO:0000259" key="3">
    <source>
        <dbReference type="Pfam" id="PF13847"/>
    </source>
</evidence>
<gene>
    <name evidence="4" type="ORF">KHLLAP_LOCUS12163</name>
</gene>
<organism evidence="4 5">
    <name type="scientific">Anthostomella pinea</name>
    <dbReference type="NCBI Taxonomy" id="933095"/>
    <lineage>
        <taxon>Eukaryota</taxon>
        <taxon>Fungi</taxon>
        <taxon>Dikarya</taxon>
        <taxon>Ascomycota</taxon>
        <taxon>Pezizomycotina</taxon>
        <taxon>Sordariomycetes</taxon>
        <taxon>Xylariomycetidae</taxon>
        <taxon>Xylariales</taxon>
        <taxon>Xylariaceae</taxon>
        <taxon>Anthostomella</taxon>
    </lineage>
</organism>
<dbReference type="Pfam" id="PF13847">
    <property type="entry name" value="Methyltransf_31"/>
    <property type="match status" value="1"/>
</dbReference>
<dbReference type="EMBL" id="CAUWAG010000018">
    <property type="protein sequence ID" value="CAJ2511695.1"/>
    <property type="molecule type" value="Genomic_DNA"/>
</dbReference>
<protein>
    <submittedName>
        <fullName evidence="4">Uu.00g073200.m01.CDS01</fullName>
    </submittedName>
</protein>
<reference evidence="4" key="1">
    <citation type="submission" date="2023-10" db="EMBL/GenBank/DDBJ databases">
        <authorList>
            <person name="Hackl T."/>
        </authorList>
    </citation>
    <scope>NUCLEOTIDE SEQUENCE</scope>
</reference>
<dbReference type="CDD" id="cd02440">
    <property type="entry name" value="AdoMet_MTases"/>
    <property type="match status" value="1"/>
</dbReference>
<dbReference type="InterPro" id="IPR029063">
    <property type="entry name" value="SAM-dependent_MTases_sf"/>
</dbReference>
<dbReference type="Gene3D" id="3.40.50.150">
    <property type="entry name" value="Vaccinia Virus protein VP39"/>
    <property type="match status" value="1"/>
</dbReference>
<feature type="domain" description="Methyltransferase" evidence="3">
    <location>
        <begin position="39"/>
        <end position="157"/>
    </location>
</feature>
<comment type="similarity">
    <text evidence="1">Belongs to the methyltransferase superfamily. LaeA methyltransferase family.</text>
</comment>
<keyword evidence="5" id="KW-1185">Reference proteome</keyword>
<feature type="region of interest" description="Disordered" evidence="2">
    <location>
        <begin position="1"/>
        <end position="25"/>
    </location>
</feature>
<name>A0AAI8VVV2_9PEZI</name>